<protein>
    <submittedName>
        <fullName evidence="3">Glycosyltransferase family 1 protein</fullName>
    </submittedName>
</protein>
<accession>A0ABM6WRW5</accession>
<sequence length="427" mass="45752">MPGAGTRTAVMPADPAILLDISRLLSRLGRGTATGIDRVEAEWLAHLQTRDHLLLCRVPRGQLLLPPPAGAALLRWLAGDLADRRAPARGTACWAVTRCGCGRSGGCGAWRCAVWPRAPGPRRRFARRLGADAAYLNLGHANWDRRVMAALSPLPRAVMVHDTIPLDHPEYTRQGQSALFRDRFAAVLAGADLVLTVSQASAQSVRDWQGRLRQRRALPVVAAPIGTRLAAPDPAGLPPGLDLSRPFFVTLGTIEPRKNHALLLDAWQELSRRLDPPRLPQLFIVGSRGWENAETFARLDALPPGGPVRELNGLDDGAVAELLGRSHGLLMPSRAEGFGLPLTEAAARGIPVISAPLPVARELLGGYARYLPPDDARAWAGAVALLAAALPLRLPPHPVPQWDGHFAQVAAAIRERLPAGAAGAMPR</sequence>
<dbReference type="InterPro" id="IPR001296">
    <property type="entry name" value="Glyco_trans_1"/>
</dbReference>
<proteinExistence type="predicted"/>
<dbReference type="PANTHER" id="PTHR46401">
    <property type="entry name" value="GLYCOSYLTRANSFERASE WBBK-RELATED"/>
    <property type="match status" value="1"/>
</dbReference>
<evidence type="ECO:0000256" key="1">
    <source>
        <dbReference type="ARBA" id="ARBA00022679"/>
    </source>
</evidence>
<organism evidence="3 4">
    <name type="scientific">Paracoccus mutanolyticus</name>
    <dbReference type="NCBI Taxonomy" id="1499308"/>
    <lineage>
        <taxon>Bacteria</taxon>
        <taxon>Pseudomonadati</taxon>
        <taxon>Pseudomonadota</taxon>
        <taxon>Alphaproteobacteria</taxon>
        <taxon>Rhodobacterales</taxon>
        <taxon>Paracoccaceae</taxon>
        <taxon>Paracoccus</taxon>
    </lineage>
</organism>
<gene>
    <name evidence="3" type="ORF">DPM13_10540</name>
</gene>
<dbReference type="Proteomes" id="UP000249922">
    <property type="component" value="Chromosome"/>
</dbReference>
<dbReference type="Pfam" id="PF00534">
    <property type="entry name" value="Glycos_transf_1"/>
    <property type="match status" value="1"/>
</dbReference>
<dbReference type="SUPFAM" id="SSF53756">
    <property type="entry name" value="UDP-Glycosyltransferase/glycogen phosphorylase"/>
    <property type="match status" value="1"/>
</dbReference>
<evidence type="ECO:0000259" key="2">
    <source>
        <dbReference type="Pfam" id="PF00534"/>
    </source>
</evidence>
<dbReference type="EMBL" id="CP030239">
    <property type="protein sequence ID" value="AWX93383.1"/>
    <property type="molecule type" value="Genomic_DNA"/>
</dbReference>
<name>A0ABM6WRW5_9RHOB</name>
<feature type="domain" description="Glycosyl transferase family 1" evidence="2">
    <location>
        <begin position="242"/>
        <end position="385"/>
    </location>
</feature>
<evidence type="ECO:0000313" key="3">
    <source>
        <dbReference type="EMBL" id="AWX93383.1"/>
    </source>
</evidence>
<dbReference type="CDD" id="cd03809">
    <property type="entry name" value="GT4_MtfB-like"/>
    <property type="match status" value="1"/>
</dbReference>
<dbReference type="Gene3D" id="3.40.50.2000">
    <property type="entry name" value="Glycogen Phosphorylase B"/>
    <property type="match status" value="1"/>
</dbReference>
<dbReference type="PANTHER" id="PTHR46401:SF2">
    <property type="entry name" value="GLYCOSYLTRANSFERASE WBBK-RELATED"/>
    <property type="match status" value="1"/>
</dbReference>
<keyword evidence="1" id="KW-0808">Transferase</keyword>
<reference evidence="3 4" key="1">
    <citation type="submission" date="2018-06" db="EMBL/GenBank/DDBJ databases">
        <title>Complete genome sequence of Paracoccus mutanolyticus strain RSP-02 isolated from cellulosic waste.</title>
        <authorList>
            <person name="Amrutha R.N."/>
            <person name="Shrivastav A."/>
            <person name="Buddana S.K."/>
            <person name="Deshpande U."/>
            <person name="Prakasham R.S."/>
        </authorList>
    </citation>
    <scope>NUCLEOTIDE SEQUENCE [LARGE SCALE GENOMIC DNA]</scope>
    <source>
        <strain evidence="3 4">RSP-02</strain>
    </source>
</reference>
<evidence type="ECO:0000313" key="4">
    <source>
        <dbReference type="Proteomes" id="UP000249922"/>
    </source>
</evidence>
<keyword evidence="4" id="KW-1185">Reference proteome</keyword>